<feature type="compositionally biased region" description="Polar residues" evidence="1">
    <location>
        <begin position="91"/>
        <end position="102"/>
    </location>
</feature>
<feature type="compositionally biased region" description="Polar residues" evidence="1">
    <location>
        <begin position="53"/>
        <end position="63"/>
    </location>
</feature>
<feature type="compositionally biased region" description="Low complexity" evidence="1">
    <location>
        <begin position="130"/>
        <end position="139"/>
    </location>
</feature>
<feature type="compositionally biased region" description="Low complexity" evidence="1">
    <location>
        <begin position="71"/>
        <end position="83"/>
    </location>
</feature>
<keyword evidence="3" id="KW-1185">Reference proteome</keyword>
<evidence type="ECO:0000313" key="2">
    <source>
        <dbReference type="EMBL" id="RPB27192.1"/>
    </source>
</evidence>
<gene>
    <name evidence="2" type="ORF">L211DRAFT_614058</name>
</gene>
<protein>
    <submittedName>
        <fullName evidence="2">Uncharacterized protein</fullName>
    </submittedName>
</protein>
<dbReference type="Proteomes" id="UP000267821">
    <property type="component" value="Unassembled WGS sequence"/>
</dbReference>
<dbReference type="InParanoid" id="A0A3N4M1C9"/>
<feature type="region of interest" description="Disordered" evidence="1">
    <location>
        <begin position="53"/>
        <end position="159"/>
    </location>
</feature>
<dbReference type="AlphaFoldDB" id="A0A3N4M1C9"/>
<organism evidence="2 3">
    <name type="scientific">Terfezia boudieri ATCC MYA-4762</name>
    <dbReference type="NCBI Taxonomy" id="1051890"/>
    <lineage>
        <taxon>Eukaryota</taxon>
        <taxon>Fungi</taxon>
        <taxon>Dikarya</taxon>
        <taxon>Ascomycota</taxon>
        <taxon>Pezizomycotina</taxon>
        <taxon>Pezizomycetes</taxon>
        <taxon>Pezizales</taxon>
        <taxon>Pezizaceae</taxon>
        <taxon>Terfezia</taxon>
    </lineage>
</organism>
<dbReference type="OrthoDB" id="5419666at2759"/>
<name>A0A3N4M1C9_9PEZI</name>
<accession>A0A3N4M1C9</accession>
<dbReference type="EMBL" id="ML121532">
    <property type="protein sequence ID" value="RPB27192.1"/>
    <property type="molecule type" value="Genomic_DNA"/>
</dbReference>
<reference evidence="2 3" key="1">
    <citation type="journal article" date="2018" name="Nat. Ecol. Evol.">
        <title>Pezizomycetes genomes reveal the molecular basis of ectomycorrhizal truffle lifestyle.</title>
        <authorList>
            <person name="Murat C."/>
            <person name="Payen T."/>
            <person name="Noel B."/>
            <person name="Kuo A."/>
            <person name="Morin E."/>
            <person name="Chen J."/>
            <person name="Kohler A."/>
            <person name="Krizsan K."/>
            <person name="Balestrini R."/>
            <person name="Da Silva C."/>
            <person name="Montanini B."/>
            <person name="Hainaut M."/>
            <person name="Levati E."/>
            <person name="Barry K.W."/>
            <person name="Belfiori B."/>
            <person name="Cichocki N."/>
            <person name="Clum A."/>
            <person name="Dockter R.B."/>
            <person name="Fauchery L."/>
            <person name="Guy J."/>
            <person name="Iotti M."/>
            <person name="Le Tacon F."/>
            <person name="Lindquist E.A."/>
            <person name="Lipzen A."/>
            <person name="Malagnac F."/>
            <person name="Mello A."/>
            <person name="Molinier V."/>
            <person name="Miyauchi S."/>
            <person name="Poulain J."/>
            <person name="Riccioni C."/>
            <person name="Rubini A."/>
            <person name="Sitrit Y."/>
            <person name="Splivallo R."/>
            <person name="Traeger S."/>
            <person name="Wang M."/>
            <person name="Zifcakova L."/>
            <person name="Wipf D."/>
            <person name="Zambonelli A."/>
            <person name="Paolocci F."/>
            <person name="Nowrousian M."/>
            <person name="Ottonello S."/>
            <person name="Baldrian P."/>
            <person name="Spatafora J.W."/>
            <person name="Henrissat B."/>
            <person name="Nagy L.G."/>
            <person name="Aury J.M."/>
            <person name="Wincker P."/>
            <person name="Grigoriev I.V."/>
            <person name="Bonfante P."/>
            <person name="Martin F.M."/>
        </authorList>
    </citation>
    <scope>NUCLEOTIDE SEQUENCE [LARGE SCALE GENOMIC DNA]</scope>
    <source>
        <strain evidence="2 3">ATCC MYA-4762</strain>
    </source>
</reference>
<evidence type="ECO:0000313" key="3">
    <source>
        <dbReference type="Proteomes" id="UP000267821"/>
    </source>
</evidence>
<feature type="compositionally biased region" description="Polar residues" evidence="1">
    <location>
        <begin position="117"/>
        <end position="128"/>
    </location>
</feature>
<sequence length="224" mass="24069">MVLTRTLSKRRKNEGEMIKRKSSVSKFEISAPVELISTTNMISYTAPTLHNSPLSATTPSTNGRFFPLAASPGSSPPSSDIESPSPPTSPTAVRSNHLSTYFSSAPVPPPMSPARSLSTRSMTSNFGPQRSASSSSTSSKLRRSQGPPPRVAHRGIGPSPFGAELAQVSEVAEVYGLSGISDAEEEFMYEHGLRKFCADDYLREIGPFGGVFNDEFPTLNLGWI</sequence>
<proteinExistence type="predicted"/>
<evidence type="ECO:0000256" key="1">
    <source>
        <dbReference type="SAM" id="MobiDB-lite"/>
    </source>
</evidence>